<dbReference type="EMBL" id="VIIS01001840">
    <property type="protein sequence ID" value="KAF0292066.1"/>
    <property type="molecule type" value="Genomic_DNA"/>
</dbReference>
<dbReference type="SMART" id="SM00228">
    <property type="entry name" value="PDZ"/>
    <property type="match status" value="1"/>
</dbReference>
<dbReference type="Proteomes" id="UP000440578">
    <property type="component" value="Unassembled WGS sequence"/>
</dbReference>
<organism evidence="3 4">
    <name type="scientific">Amphibalanus amphitrite</name>
    <name type="common">Striped barnacle</name>
    <name type="synonym">Balanus amphitrite</name>
    <dbReference type="NCBI Taxonomy" id="1232801"/>
    <lineage>
        <taxon>Eukaryota</taxon>
        <taxon>Metazoa</taxon>
        <taxon>Ecdysozoa</taxon>
        <taxon>Arthropoda</taxon>
        <taxon>Crustacea</taxon>
        <taxon>Multicrustacea</taxon>
        <taxon>Cirripedia</taxon>
        <taxon>Thoracica</taxon>
        <taxon>Thoracicalcarea</taxon>
        <taxon>Balanomorpha</taxon>
        <taxon>Balanoidea</taxon>
        <taxon>Balanidae</taxon>
        <taxon>Amphibalaninae</taxon>
        <taxon>Amphibalanus</taxon>
    </lineage>
</organism>
<feature type="region of interest" description="Disordered" evidence="1">
    <location>
        <begin position="694"/>
        <end position="734"/>
    </location>
</feature>
<dbReference type="Gene3D" id="2.30.42.10">
    <property type="match status" value="1"/>
</dbReference>
<name>A0A6A4VC42_AMPAM</name>
<reference evidence="3 4" key="1">
    <citation type="submission" date="2019-07" db="EMBL/GenBank/DDBJ databases">
        <title>Draft genome assembly of a fouling barnacle, Amphibalanus amphitrite (Darwin, 1854): The first reference genome for Thecostraca.</title>
        <authorList>
            <person name="Kim W."/>
        </authorList>
    </citation>
    <scope>NUCLEOTIDE SEQUENCE [LARGE SCALE GENOMIC DNA]</scope>
    <source>
        <strain evidence="3">SNU_AA5</strain>
        <tissue evidence="3">Soma without cirri and trophi</tissue>
    </source>
</reference>
<feature type="domain" description="PDZ" evidence="2">
    <location>
        <begin position="603"/>
        <end position="689"/>
    </location>
</feature>
<keyword evidence="4" id="KW-1185">Reference proteome</keyword>
<dbReference type="AlphaFoldDB" id="A0A6A4VC42"/>
<proteinExistence type="predicted"/>
<evidence type="ECO:0000313" key="4">
    <source>
        <dbReference type="Proteomes" id="UP000440578"/>
    </source>
</evidence>
<dbReference type="InterPro" id="IPR036034">
    <property type="entry name" value="PDZ_sf"/>
</dbReference>
<dbReference type="OrthoDB" id="123971at2759"/>
<evidence type="ECO:0000256" key="1">
    <source>
        <dbReference type="SAM" id="MobiDB-lite"/>
    </source>
</evidence>
<feature type="compositionally biased region" description="Polar residues" evidence="1">
    <location>
        <begin position="293"/>
        <end position="306"/>
    </location>
</feature>
<dbReference type="PROSITE" id="PS50106">
    <property type="entry name" value="PDZ"/>
    <property type="match status" value="1"/>
</dbReference>
<evidence type="ECO:0000259" key="2">
    <source>
        <dbReference type="PROSITE" id="PS50106"/>
    </source>
</evidence>
<gene>
    <name evidence="3" type="ORF">FJT64_009877</name>
</gene>
<sequence>MDQQLSSLALLAEFGDRSDKVRWITGLLAEFGDRSDKSCADSMIEDSGAAYFLPEHYLPEPLTSQAELLRQLTEGHVTCGSEQPGAAGQAGGPAAAERRFVRVAAGCRGYGRHRCSVDLRVKSYSTSTLSIDPSCLRLSRCDPSGRSTTRTLHWSTVSKIEYKHRSRRLIVNTAGAEAMTFCGEKAKLRCLEYMLQQHLTSFREGLHLTAGSGQPTQVYRARADPTSPQLTHYCVRTPLSSLTNRAATRHAVAANQKAASPDLKAAPVSTANQKPAPAGSTNGRTPAVRRTNENAGSSPELTNQLEESPAAANRRRRSAGGPLRQRQVSRGAARWRSASQLAPGRPAAAARDGSPPANGIRMGTRVPVSALQRQKLRSREALPHLTDGAYVIAAGACRAAAARRLRHHRFVGFDVLHVRLDVDLVGDVVGDVGHHDGDDDSYDAHGSDVCPRGYRALPAALEGAGSVRGPTKHPPAAVSVIRLAEDCAAVAAPAAAAVRVSRLWTRWRRSVETYRLEERPLVREYLLLARHYTMETALGLSLDREPPDGSSCTLCSNTGVVTDTSADPVTAEVPATPDLTAQRGTRPVDGSTGDLRHTAGVFNITLHRCPRTGDLGVRVVRAAAAADGGLLTVETVTAAGPAGTRALIAGGDVITHISGCPLRPLSYSAAVDRLRRAVDPVTLTVIRRGDGGAASWTDSGAAKRPADEDAGDGDDVSRGSLEKRLCRDGPGRESVNDLVIGRLTRQLSGDCLATPEGKR</sequence>
<feature type="compositionally biased region" description="Polar residues" evidence="1">
    <location>
        <begin position="269"/>
        <end position="284"/>
    </location>
</feature>
<feature type="compositionally biased region" description="Basic and acidic residues" evidence="1">
    <location>
        <begin position="715"/>
        <end position="734"/>
    </location>
</feature>
<dbReference type="InterPro" id="IPR001478">
    <property type="entry name" value="PDZ"/>
</dbReference>
<protein>
    <recommendedName>
        <fullName evidence="2">PDZ domain-containing protein</fullName>
    </recommendedName>
</protein>
<accession>A0A6A4VC42</accession>
<feature type="compositionally biased region" description="Low complexity" evidence="1">
    <location>
        <begin position="342"/>
        <end position="357"/>
    </location>
</feature>
<comment type="caution">
    <text evidence="3">The sequence shown here is derived from an EMBL/GenBank/DDBJ whole genome shotgun (WGS) entry which is preliminary data.</text>
</comment>
<evidence type="ECO:0000313" key="3">
    <source>
        <dbReference type="EMBL" id="KAF0292066.1"/>
    </source>
</evidence>
<dbReference type="Pfam" id="PF00595">
    <property type="entry name" value="PDZ"/>
    <property type="match status" value="1"/>
</dbReference>
<dbReference type="SUPFAM" id="SSF50156">
    <property type="entry name" value="PDZ domain-like"/>
    <property type="match status" value="1"/>
</dbReference>
<feature type="region of interest" description="Disordered" evidence="1">
    <location>
        <begin position="250"/>
        <end position="366"/>
    </location>
</feature>